<proteinExistence type="predicted"/>
<sequence>MSLLALSVAVSALQGTTYVMGSTTECDADCAATYPGSYCKFWKTPSTCFGSDAPCSCDSSATTEAPRNCDAGCASDTPGSYCKYWVKGRFPAQVRGGVGRVPVDQYLGHLLSYSIL</sequence>
<name>A0A7J6PC38_PEROL</name>
<feature type="signal peptide" evidence="1">
    <location>
        <begin position="1"/>
        <end position="21"/>
    </location>
</feature>
<dbReference type="AlphaFoldDB" id="A0A7J6PC38"/>
<evidence type="ECO:0000313" key="2">
    <source>
        <dbReference type="EMBL" id="KAF4693764.1"/>
    </source>
</evidence>
<evidence type="ECO:0000313" key="3">
    <source>
        <dbReference type="Proteomes" id="UP000541610"/>
    </source>
</evidence>
<dbReference type="EMBL" id="JABANP010000041">
    <property type="protein sequence ID" value="KAF4693764.1"/>
    <property type="molecule type" value="Genomic_DNA"/>
</dbReference>
<reference evidence="2 3" key="1">
    <citation type="submission" date="2020-04" db="EMBL/GenBank/DDBJ databases">
        <title>Perkinsus olseni comparative genomics.</title>
        <authorList>
            <person name="Bogema D.R."/>
        </authorList>
    </citation>
    <scope>NUCLEOTIDE SEQUENCE [LARGE SCALE GENOMIC DNA]</scope>
    <source>
        <strain evidence="2">00978-12</strain>
    </source>
</reference>
<feature type="chain" id="PRO_5029609119" description="Immunoglobulin super DCC subclass member" evidence="1">
    <location>
        <begin position="22"/>
        <end position="116"/>
    </location>
</feature>
<comment type="caution">
    <text evidence="2">The sequence shown here is derived from an EMBL/GenBank/DDBJ whole genome shotgun (WGS) entry which is preliminary data.</text>
</comment>
<evidence type="ECO:0008006" key="4">
    <source>
        <dbReference type="Google" id="ProtNLM"/>
    </source>
</evidence>
<accession>A0A7J6PC38</accession>
<evidence type="ECO:0000256" key="1">
    <source>
        <dbReference type="SAM" id="SignalP"/>
    </source>
</evidence>
<dbReference type="OrthoDB" id="445409at2759"/>
<organism evidence="2 3">
    <name type="scientific">Perkinsus olseni</name>
    <name type="common">Perkinsus atlanticus</name>
    <dbReference type="NCBI Taxonomy" id="32597"/>
    <lineage>
        <taxon>Eukaryota</taxon>
        <taxon>Sar</taxon>
        <taxon>Alveolata</taxon>
        <taxon>Perkinsozoa</taxon>
        <taxon>Perkinsea</taxon>
        <taxon>Perkinsida</taxon>
        <taxon>Perkinsidae</taxon>
        <taxon>Perkinsus</taxon>
    </lineage>
</organism>
<dbReference type="Proteomes" id="UP000541610">
    <property type="component" value="Unassembled WGS sequence"/>
</dbReference>
<protein>
    <recommendedName>
        <fullName evidence="4">Immunoglobulin super DCC subclass member</fullName>
    </recommendedName>
</protein>
<keyword evidence="1" id="KW-0732">Signal</keyword>
<gene>
    <name evidence="2" type="ORF">FOZ60_010162</name>
</gene>